<dbReference type="SUPFAM" id="SSF56672">
    <property type="entry name" value="DNA/RNA polymerases"/>
    <property type="match status" value="1"/>
</dbReference>
<accession>A0A453T4W0</accession>
<feature type="domain" description="Reverse transcriptase Ty1/copia-type" evidence="1">
    <location>
        <begin position="3"/>
        <end position="168"/>
    </location>
</feature>
<reference evidence="2" key="3">
    <citation type="journal article" date="2017" name="Nature">
        <title>Genome sequence of the progenitor of the wheat D genome Aegilops tauschii.</title>
        <authorList>
            <person name="Luo M.C."/>
            <person name="Gu Y.Q."/>
            <person name="Puiu D."/>
            <person name="Wang H."/>
            <person name="Twardziok S.O."/>
            <person name="Deal K.R."/>
            <person name="Huo N."/>
            <person name="Zhu T."/>
            <person name="Wang L."/>
            <person name="Wang Y."/>
            <person name="McGuire P.E."/>
            <person name="Liu S."/>
            <person name="Long H."/>
            <person name="Ramasamy R.K."/>
            <person name="Rodriguez J.C."/>
            <person name="Van S.L."/>
            <person name="Yuan L."/>
            <person name="Wang Z."/>
            <person name="Xia Z."/>
            <person name="Xiao L."/>
            <person name="Anderson O.D."/>
            <person name="Ouyang S."/>
            <person name="Liang Y."/>
            <person name="Zimin A.V."/>
            <person name="Pertea G."/>
            <person name="Qi P."/>
            <person name="Bennetzen J.L."/>
            <person name="Dai X."/>
            <person name="Dawson M.W."/>
            <person name="Muller H.G."/>
            <person name="Kugler K."/>
            <person name="Rivarola-Duarte L."/>
            <person name="Spannagl M."/>
            <person name="Mayer K.F.X."/>
            <person name="Lu F.H."/>
            <person name="Bevan M.W."/>
            <person name="Leroy P."/>
            <person name="Li P."/>
            <person name="You F.M."/>
            <person name="Sun Q."/>
            <person name="Liu Z."/>
            <person name="Lyons E."/>
            <person name="Wicker T."/>
            <person name="Salzberg S.L."/>
            <person name="Devos K.M."/>
            <person name="Dvorak J."/>
        </authorList>
    </citation>
    <scope>NUCLEOTIDE SEQUENCE [LARGE SCALE GENOMIC DNA]</scope>
    <source>
        <strain evidence="2">cv. AL8/78</strain>
    </source>
</reference>
<proteinExistence type="predicted"/>
<evidence type="ECO:0000259" key="1">
    <source>
        <dbReference type="Pfam" id="PF07727"/>
    </source>
</evidence>
<keyword evidence="3" id="KW-1185">Reference proteome</keyword>
<protein>
    <recommendedName>
        <fullName evidence="1">Reverse transcriptase Ty1/copia-type domain-containing protein</fullName>
    </recommendedName>
</protein>
<evidence type="ECO:0000313" key="2">
    <source>
        <dbReference type="EnsemblPlants" id="AET7Gv21240400.1"/>
    </source>
</evidence>
<dbReference type="CDD" id="cd09272">
    <property type="entry name" value="RNase_HI_RT_Ty1"/>
    <property type="match status" value="1"/>
</dbReference>
<dbReference type="PANTHER" id="PTHR11439">
    <property type="entry name" value="GAG-POL-RELATED RETROTRANSPOSON"/>
    <property type="match status" value="1"/>
</dbReference>
<reference evidence="2" key="4">
    <citation type="submission" date="2019-03" db="UniProtKB">
        <authorList>
            <consortium name="EnsemblPlants"/>
        </authorList>
    </citation>
    <scope>IDENTIFICATION</scope>
</reference>
<dbReference type="AlphaFoldDB" id="A0A453T4W0"/>
<dbReference type="Pfam" id="PF07727">
    <property type="entry name" value="RVT_2"/>
    <property type="match status" value="1"/>
</dbReference>
<dbReference type="InterPro" id="IPR013103">
    <property type="entry name" value="RVT_2"/>
</dbReference>
<dbReference type="Gramene" id="AET7Gv21240400.1">
    <property type="protein sequence ID" value="AET7Gv21240400.1"/>
    <property type="gene ID" value="AET7Gv21240400"/>
</dbReference>
<dbReference type="InterPro" id="IPR043502">
    <property type="entry name" value="DNA/RNA_pol_sf"/>
</dbReference>
<name>A0A453T4W0_AEGTS</name>
<dbReference type="PANTHER" id="PTHR11439:SF515">
    <property type="entry name" value="GAG-POL POLYPROTEIN"/>
    <property type="match status" value="1"/>
</dbReference>
<evidence type="ECO:0000313" key="3">
    <source>
        <dbReference type="Proteomes" id="UP000015105"/>
    </source>
</evidence>
<organism evidence="2 3">
    <name type="scientific">Aegilops tauschii subsp. strangulata</name>
    <name type="common">Goatgrass</name>
    <dbReference type="NCBI Taxonomy" id="200361"/>
    <lineage>
        <taxon>Eukaryota</taxon>
        <taxon>Viridiplantae</taxon>
        <taxon>Streptophyta</taxon>
        <taxon>Embryophyta</taxon>
        <taxon>Tracheophyta</taxon>
        <taxon>Spermatophyta</taxon>
        <taxon>Magnoliopsida</taxon>
        <taxon>Liliopsida</taxon>
        <taxon>Poales</taxon>
        <taxon>Poaceae</taxon>
        <taxon>BOP clade</taxon>
        <taxon>Pooideae</taxon>
        <taxon>Triticodae</taxon>
        <taxon>Triticeae</taxon>
        <taxon>Triticinae</taxon>
        <taxon>Aegilops</taxon>
    </lineage>
</organism>
<dbReference type="Proteomes" id="UP000015105">
    <property type="component" value="Chromosome 7D"/>
</dbReference>
<reference evidence="3" key="1">
    <citation type="journal article" date="2014" name="Science">
        <title>Ancient hybridizations among the ancestral genomes of bread wheat.</title>
        <authorList>
            <consortium name="International Wheat Genome Sequencing Consortium,"/>
            <person name="Marcussen T."/>
            <person name="Sandve S.R."/>
            <person name="Heier L."/>
            <person name="Spannagl M."/>
            <person name="Pfeifer M."/>
            <person name="Jakobsen K.S."/>
            <person name="Wulff B.B."/>
            <person name="Steuernagel B."/>
            <person name="Mayer K.F."/>
            <person name="Olsen O.A."/>
        </authorList>
    </citation>
    <scope>NUCLEOTIDE SEQUENCE [LARGE SCALE GENOMIC DNA]</scope>
    <source>
        <strain evidence="3">cv. AL8/78</strain>
    </source>
</reference>
<dbReference type="EnsemblPlants" id="AET7Gv21240400.1">
    <property type="protein sequence ID" value="AET7Gv21240400.1"/>
    <property type="gene ID" value="AET7Gv21240400"/>
</dbReference>
<reference evidence="2" key="5">
    <citation type="journal article" date="2021" name="G3 (Bethesda)">
        <title>Aegilops tauschii genome assembly Aet v5.0 features greater sequence contiguity and improved annotation.</title>
        <authorList>
            <person name="Wang L."/>
            <person name="Zhu T."/>
            <person name="Rodriguez J.C."/>
            <person name="Deal K.R."/>
            <person name="Dubcovsky J."/>
            <person name="McGuire P.E."/>
            <person name="Lux T."/>
            <person name="Spannagl M."/>
            <person name="Mayer K.F.X."/>
            <person name="Baldrich P."/>
            <person name="Meyers B.C."/>
            <person name="Huo N."/>
            <person name="Gu Y.Q."/>
            <person name="Zhou H."/>
            <person name="Devos K.M."/>
            <person name="Bennetzen J.L."/>
            <person name="Unver T."/>
            <person name="Budak H."/>
            <person name="Gulick P.J."/>
            <person name="Galiba G."/>
            <person name="Kalapos B."/>
            <person name="Nelson D.R."/>
            <person name="Li P."/>
            <person name="You F.M."/>
            <person name="Luo M.C."/>
            <person name="Dvorak J."/>
        </authorList>
    </citation>
    <scope>NUCLEOTIDE SEQUENCE [LARGE SCALE GENOMIC DNA]</scope>
    <source>
        <strain evidence="2">cv. AL8/78</strain>
    </source>
</reference>
<reference evidence="3" key="2">
    <citation type="journal article" date="2017" name="Nat. Plants">
        <title>The Aegilops tauschii genome reveals multiple impacts of transposons.</title>
        <authorList>
            <person name="Zhao G."/>
            <person name="Zou C."/>
            <person name="Li K."/>
            <person name="Wang K."/>
            <person name="Li T."/>
            <person name="Gao L."/>
            <person name="Zhang X."/>
            <person name="Wang H."/>
            <person name="Yang Z."/>
            <person name="Liu X."/>
            <person name="Jiang W."/>
            <person name="Mao L."/>
            <person name="Kong X."/>
            <person name="Jiao Y."/>
            <person name="Jia J."/>
        </authorList>
    </citation>
    <scope>NUCLEOTIDE SEQUENCE [LARGE SCALE GENOMIC DNA]</scope>
    <source>
        <strain evidence="3">cv. AL8/78</strain>
    </source>
</reference>
<sequence length="389" mass="44304">MVFAHMDVKSAFLNGDLEEEVYVQQPTGFVKKGEEHKVYKLHKALYGLKQAPRAWNTKLHNTLISLGFEKCPLEHAMYKRGIDASRLLIGVYVDDLLITGASEKEIGRFKKQMKELFKMSDLGLLSFYLGIEVHQSRDEITLCQEAYATKILVNCGMDDCNPSHTPMEAKLKLSKRSEAPAVDPTDYRSIVGSLRYLVNTRADLAYSVGIVSRYMEHPTTEHLAAVKQILRYVKGTLKYGCKYTRKKEVRPPLVGYSDSDMAGDVDDRKSTTGVAFFLGENLISWLSQKQKVRVWLSRLYADLMGEQPKKVKLHIDNKSTISLCNNPVHHDRSKHIDVKFHYIRECVEEGRMEVEHVNTNDQLADILTKSLGKVKFQEMCEKIGVKAVK</sequence>